<evidence type="ECO:0000313" key="2">
    <source>
        <dbReference type="EMBL" id="CAA6829034.1"/>
    </source>
</evidence>
<dbReference type="Gene3D" id="3.30.450.40">
    <property type="match status" value="1"/>
</dbReference>
<reference evidence="2" key="1">
    <citation type="submission" date="2020-01" db="EMBL/GenBank/DDBJ databases">
        <authorList>
            <person name="Meier V. D."/>
            <person name="Meier V D."/>
        </authorList>
    </citation>
    <scope>NUCLEOTIDE SEQUENCE</scope>
    <source>
        <strain evidence="2">HLG_WM_MAG_10</strain>
    </source>
</reference>
<organism evidence="2">
    <name type="scientific">uncultured Aureispira sp</name>
    <dbReference type="NCBI Taxonomy" id="1331704"/>
    <lineage>
        <taxon>Bacteria</taxon>
        <taxon>Pseudomonadati</taxon>
        <taxon>Bacteroidota</taxon>
        <taxon>Saprospiria</taxon>
        <taxon>Saprospirales</taxon>
        <taxon>Saprospiraceae</taxon>
        <taxon>Aureispira</taxon>
        <taxon>environmental samples</taxon>
    </lineage>
</organism>
<dbReference type="Pfam" id="PF01590">
    <property type="entry name" value="GAF"/>
    <property type="match status" value="1"/>
</dbReference>
<dbReference type="AlphaFoldDB" id="A0A6S6UGQ0"/>
<accession>A0A6S6UGQ0</accession>
<name>A0A6S6UGQ0_9BACT</name>
<dbReference type="InterPro" id="IPR029016">
    <property type="entry name" value="GAF-like_dom_sf"/>
</dbReference>
<sequence length="244" mass="27403">MGDRLLDFYHKADKVGGLPAKIRLAVLSKSSSSKAKSMEDSAYNIQNMQKSFDIINREFNEASTSSVSNTTTKDTVDSLRKYISAFSDMFLFQAEDHNLKTSAQQITVKIAESINVNRASIWLYNEDRSGVVCLNLYQQDKKTHSEGAILTKVAFPKYFKILESNRTLAADDAHTHYGTAEFSEVYLTPLGITSMLDVPIFAKGKMVGLICHEHTGPKRKWNSDEENFAYLMSSILGKILEHRA</sequence>
<feature type="domain" description="GAF" evidence="1">
    <location>
        <begin position="98"/>
        <end position="243"/>
    </location>
</feature>
<dbReference type="SMART" id="SM00065">
    <property type="entry name" value="GAF"/>
    <property type="match status" value="1"/>
</dbReference>
<dbReference type="EMBL" id="CACVAQ010000456">
    <property type="protein sequence ID" value="CAA6829034.1"/>
    <property type="molecule type" value="Genomic_DNA"/>
</dbReference>
<dbReference type="InterPro" id="IPR003018">
    <property type="entry name" value="GAF"/>
</dbReference>
<proteinExistence type="predicted"/>
<protein>
    <submittedName>
        <fullName evidence="2">GAF domain-containing protein</fullName>
    </submittedName>
</protein>
<dbReference type="SUPFAM" id="SSF55781">
    <property type="entry name" value="GAF domain-like"/>
    <property type="match status" value="1"/>
</dbReference>
<evidence type="ECO:0000259" key="1">
    <source>
        <dbReference type="SMART" id="SM00065"/>
    </source>
</evidence>
<gene>
    <name evidence="2" type="ORF">HELGO_WM57537</name>
</gene>